<evidence type="ECO:0000256" key="1">
    <source>
        <dbReference type="SAM" id="MobiDB-lite"/>
    </source>
</evidence>
<feature type="compositionally biased region" description="Low complexity" evidence="1">
    <location>
        <begin position="226"/>
        <end position="246"/>
    </location>
</feature>
<dbReference type="InterPro" id="IPR038610">
    <property type="entry name" value="FliK-like_C_sf"/>
</dbReference>
<dbReference type="AlphaFoldDB" id="A0A7X0LL83"/>
<feature type="region of interest" description="Disordered" evidence="1">
    <location>
        <begin position="223"/>
        <end position="291"/>
    </location>
</feature>
<reference evidence="3 4" key="1">
    <citation type="submission" date="2020-08" db="EMBL/GenBank/DDBJ databases">
        <title>Genomic Encyclopedia of Type Strains, Phase IV (KMG-IV): sequencing the most valuable type-strain genomes for metagenomic binning, comparative biology and taxonomic classification.</title>
        <authorList>
            <person name="Goeker M."/>
        </authorList>
    </citation>
    <scope>NUCLEOTIDE SEQUENCE [LARGE SCALE GENOMIC DNA]</scope>
    <source>
        <strain evidence="3 4">DSM 103725</strain>
    </source>
</reference>
<keyword evidence="3" id="KW-0966">Cell projection</keyword>
<feature type="compositionally biased region" description="Acidic residues" evidence="1">
    <location>
        <begin position="98"/>
        <end position="108"/>
    </location>
</feature>
<dbReference type="CDD" id="cd17470">
    <property type="entry name" value="T3SS_Flik_C"/>
    <property type="match status" value="1"/>
</dbReference>
<dbReference type="RefSeq" id="WP_184678239.1">
    <property type="nucleotide sequence ID" value="NZ_JACHGY010000001.1"/>
</dbReference>
<keyword evidence="3" id="KW-0282">Flagellum</keyword>
<feature type="region of interest" description="Disordered" evidence="1">
    <location>
        <begin position="1"/>
        <end position="129"/>
    </location>
</feature>
<feature type="compositionally biased region" description="Polar residues" evidence="1">
    <location>
        <begin position="272"/>
        <end position="291"/>
    </location>
</feature>
<sequence length="478" mass="48574">MSALDLLSLNPVAEPKSPVPFPAETSEANDTSRSFRDELSEAEPRPSSELESRRDVTRERDAQAAEAPVSEPTEEAAAADRSSDVATDETAEAQAESAESEVAAEGEVSDASAATEGESDQTESPVGELVSELIAAFENVLENNPLAQAVEGAANGETPSPFPGLTALFEALSAVSAITGANAGQGVAAATTTVTPQTTAPVLPATGAANATASVTTIAPENASAQTQTGQQFSEGQSQSGFTQGQADPGVTEAKPGSSNVLPATALPGSETAASRTAAQPVSPLVNSATQAGTDVSARLAPTGQPNQNTTDALNAARLSRGLSNAVNQQGGAVTLRLTPPEMGTVRIQLNLQGSNVSAQFHAETDSAQRLLTQQLGQLRSSLESQGLNVEKLGVQSMSSSSNSSSLQQQANSDSQQSQTNADGRSRGQFNQSSQQDGQGDGAADDSPAPADFTQIFNADLSNTETETAPANPALGAA</sequence>
<feature type="compositionally biased region" description="Polar residues" evidence="1">
    <location>
        <begin position="455"/>
        <end position="469"/>
    </location>
</feature>
<feature type="compositionally biased region" description="Low complexity" evidence="1">
    <location>
        <begin position="396"/>
        <end position="419"/>
    </location>
</feature>
<evidence type="ECO:0000313" key="4">
    <source>
        <dbReference type="Proteomes" id="UP000541810"/>
    </source>
</evidence>
<keyword evidence="4" id="KW-1185">Reference proteome</keyword>
<dbReference type="Gene3D" id="3.30.750.140">
    <property type="match status" value="1"/>
</dbReference>
<keyword evidence="3" id="KW-0969">Cilium</keyword>
<feature type="compositionally biased region" description="Basic and acidic residues" evidence="1">
    <location>
        <begin position="33"/>
        <end position="63"/>
    </location>
</feature>
<organism evidence="3 4">
    <name type="scientific">Algisphaera agarilytica</name>
    <dbReference type="NCBI Taxonomy" id="1385975"/>
    <lineage>
        <taxon>Bacteria</taxon>
        <taxon>Pseudomonadati</taxon>
        <taxon>Planctomycetota</taxon>
        <taxon>Phycisphaerae</taxon>
        <taxon>Phycisphaerales</taxon>
        <taxon>Phycisphaeraceae</taxon>
        <taxon>Algisphaera</taxon>
    </lineage>
</organism>
<dbReference type="InterPro" id="IPR021136">
    <property type="entry name" value="Flagellar_hook_control-like_C"/>
</dbReference>
<feature type="region of interest" description="Disordered" evidence="1">
    <location>
        <begin position="394"/>
        <end position="478"/>
    </location>
</feature>
<name>A0A7X0LL83_9BACT</name>
<proteinExistence type="predicted"/>
<protein>
    <submittedName>
        <fullName evidence="3">Flagellar hook-length control protein FliK</fullName>
    </submittedName>
</protein>
<dbReference type="Pfam" id="PF02120">
    <property type="entry name" value="Flg_hook"/>
    <property type="match status" value="1"/>
</dbReference>
<dbReference type="EMBL" id="JACHGY010000001">
    <property type="protein sequence ID" value="MBB6430742.1"/>
    <property type="molecule type" value="Genomic_DNA"/>
</dbReference>
<comment type="caution">
    <text evidence="3">The sequence shown here is derived from an EMBL/GenBank/DDBJ whole genome shotgun (WGS) entry which is preliminary data.</text>
</comment>
<dbReference type="Proteomes" id="UP000541810">
    <property type="component" value="Unassembled WGS sequence"/>
</dbReference>
<evidence type="ECO:0000313" key="3">
    <source>
        <dbReference type="EMBL" id="MBB6430742.1"/>
    </source>
</evidence>
<accession>A0A7X0LL83</accession>
<gene>
    <name evidence="3" type="ORF">HNQ40_002548</name>
</gene>
<evidence type="ECO:0000259" key="2">
    <source>
        <dbReference type="Pfam" id="PF02120"/>
    </source>
</evidence>
<feature type="compositionally biased region" description="Polar residues" evidence="1">
    <location>
        <begin position="420"/>
        <end position="431"/>
    </location>
</feature>
<feature type="domain" description="Flagellar hook-length control protein-like C-terminal" evidence="2">
    <location>
        <begin position="325"/>
        <end position="402"/>
    </location>
</feature>